<protein>
    <submittedName>
        <fullName evidence="3">Hypothetical_protein</fullName>
    </submittedName>
</protein>
<dbReference type="InterPro" id="IPR001841">
    <property type="entry name" value="Znf_RING"/>
</dbReference>
<feature type="domain" description="RING-type" evidence="2">
    <location>
        <begin position="76"/>
        <end position="115"/>
    </location>
</feature>
<dbReference type="AlphaFoldDB" id="A0A3P3Z420"/>
<dbReference type="Gene3D" id="3.30.40.10">
    <property type="entry name" value="Zinc/RING finger domain, C3HC4 (zinc finger)"/>
    <property type="match status" value="1"/>
</dbReference>
<dbReference type="GO" id="GO:0008270">
    <property type="term" value="F:zinc ion binding"/>
    <property type="evidence" value="ECO:0007669"/>
    <property type="project" value="UniProtKB-KW"/>
</dbReference>
<dbReference type="InterPro" id="IPR013083">
    <property type="entry name" value="Znf_RING/FYVE/PHD"/>
</dbReference>
<keyword evidence="1" id="KW-0863">Zinc-finger</keyword>
<keyword evidence="1" id="KW-0862">Zinc</keyword>
<gene>
    <name evidence="3" type="ORF">LBRM2904_19.1650</name>
</gene>
<evidence type="ECO:0000313" key="3">
    <source>
        <dbReference type="EMBL" id="SYZ64968.1"/>
    </source>
</evidence>
<reference evidence="3 4" key="1">
    <citation type="submission" date="2018-09" db="EMBL/GenBank/DDBJ databases">
        <authorList>
            <person name="Peiro R."/>
            <person name="Begona"/>
            <person name="Cbmso G."/>
            <person name="Lopez M."/>
            <person name="Gonzalez S."/>
        </authorList>
    </citation>
    <scope>NUCLEOTIDE SEQUENCE [LARGE SCALE GENOMIC DNA]</scope>
</reference>
<dbReference type="Proteomes" id="UP000319462">
    <property type="component" value="Chromosome 19"/>
</dbReference>
<sequence>MANQYRHSLPVSLFHVSYEASGSSSASVAESASSTEDAIAITCAQRGDSALPTLDRRAVLHSLVPGDVGLHRRFLCHVCCEVLLKAMSSGVCGHHLCEACCLKMSVSGTTTCPLCGWKGSWSADAAYSAYVRDAVEACLKGRAVALLGDAYPALSSDRVGDVVDSCLDRSCLTVDLH</sequence>
<accession>A0A3P3Z420</accession>
<proteinExistence type="predicted"/>
<organism evidence="3 4">
    <name type="scientific">Leishmania braziliensis MHOM/BR/75/M2904</name>
    <dbReference type="NCBI Taxonomy" id="420245"/>
    <lineage>
        <taxon>Eukaryota</taxon>
        <taxon>Discoba</taxon>
        <taxon>Euglenozoa</taxon>
        <taxon>Kinetoplastea</taxon>
        <taxon>Metakinetoplastina</taxon>
        <taxon>Trypanosomatida</taxon>
        <taxon>Trypanosomatidae</taxon>
        <taxon>Leishmaniinae</taxon>
        <taxon>Leishmania</taxon>
        <taxon>Leishmania braziliensis species complex</taxon>
    </lineage>
</organism>
<dbReference type="EMBL" id="LS997618">
    <property type="protein sequence ID" value="SYZ64968.1"/>
    <property type="molecule type" value="Genomic_DNA"/>
</dbReference>
<evidence type="ECO:0000259" key="2">
    <source>
        <dbReference type="PROSITE" id="PS50089"/>
    </source>
</evidence>
<evidence type="ECO:0000256" key="1">
    <source>
        <dbReference type="PROSITE-ProRule" id="PRU00175"/>
    </source>
</evidence>
<dbReference type="PROSITE" id="PS50089">
    <property type="entry name" value="ZF_RING_2"/>
    <property type="match status" value="1"/>
</dbReference>
<name>A0A3P3Z420_LEIBR</name>
<keyword evidence="1" id="KW-0479">Metal-binding</keyword>
<evidence type="ECO:0000313" key="4">
    <source>
        <dbReference type="Proteomes" id="UP000319462"/>
    </source>
</evidence>
<dbReference type="SUPFAM" id="SSF57850">
    <property type="entry name" value="RING/U-box"/>
    <property type="match status" value="1"/>
</dbReference>